<evidence type="ECO:0000313" key="5">
    <source>
        <dbReference type="EMBL" id="KAG9447515.1"/>
    </source>
</evidence>
<keyword evidence="6" id="KW-1185">Reference proteome</keyword>
<feature type="compositionally biased region" description="Basic and acidic residues" evidence="2">
    <location>
        <begin position="374"/>
        <end position="393"/>
    </location>
</feature>
<dbReference type="PROSITE" id="PS50878">
    <property type="entry name" value="RT_POL"/>
    <property type="match status" value="1"/>
</dbReference>
<dbReference type="PROSITE" id="PS50158">
    <property type="entry name" value="ZF_CCHC"/>
    <property type="match status" value="1"/>
</dbReference>
<protein>
    <recommendedName>
        <fullName evidence="7">Reverse transcriptase</fullName>
    </recommendedName>
</protein>
<dbReference type="SMART" id="SM00343">
    <property type="entry name" value="ZnF_C2HC"/>
    <property type="match status" value="1"/>
</dbReference>
<gene>
    <name evidence="5" type="ORF">H6P81_013643</name>
</gene>
<dbReference type="SUPFAM" id="SSF57756">
    <property type="entry name" value="Retrovirus zinc finger-like domains"/>
    <property type="match status" value="1"/>
</dbReference>
<dbReference type="Pfam" id="PF00098">
    <property type="entry name" value="zf-CCHC"/>
    <property type="match status" value="1"/>
</dbReference>
<evidence type="ECO:0000256" key="1">
    <source>
        <dbReference type="PROSITE-ProRule" id="PRU00047"/>
    </source>
</evidence>
<feature type="domain" description="Reverse transcriptase" evidence="4">
    <location>
        <begin position="450"/>
        <end position="629"/>
    </location>
</feature>
<evidence type="ECO:0000313" key="6">
    <source>
        <dbReference type="Proteomes" id="UP000825729"/>
    </source>
</evidence>
<dbReference type="InterPro" id="IPR043128">
    <property type="entry name" value="Rev_trsase/Diguanyl_cyclase"/>
</dbReference>
<dbReference type="Gene3D" id="3.30.70.270">
    <property type="match status" value="2"/>
</dbReference>
<feature type="domain" description="CCHC-type" evidence="3">
    <location>
        <begin position="203"/>
        <end position="219"/>
    </location>
</feature>
<dbReference type="Gene3D" id="3.10.10.10">
    <property type="entry name" value="HIV Type 1 Reverse Transcriptase, subunit A, domain 1"/>
    <property type="match status" value="1"/>
</dbReference>
<dbReference type="Pfam" id="PF03732">
    <property type="entry name" value="Retrotrans_gag"/>
    <property type="match status" value="1"/>
</dbReference>
<sequence length="719" mass="82721">MASREAKSDGVELESDQPVDQKMFYKAIMSEFQRMRTEMADMREQIAEQSRSNSRGAGRRNERELHQKLHRLNQGSKSMEDYHKEMEMLLIKANIEEDRDVTMARFLGGLNKEIADEVELHPYVELEDLVNMAVKVERHQKQKGLARSFTNSSNKWGSNWNRFEEKKKEKSIDSYEKGLDAHKSKEKGTSESFSKAFKHRDVKCFKCQGRGHYASDCPNKKVMYIKGDEIISGSENENDCEGNRSDDSMPPLVDASSDEENVEYHIKGESRGSCANVSSTTLVEKLGLKCAKHPTPYRYADEVVCDVVPMQAGHLLLGRPWQFDRRVLHDGYKNRYSFELHGQKFTLAPLSPKEVYFDQVKLQKTSSKNSGSEVIKKEERKEAKREKKNDKGPMEYNDVFPEEVPHGLPPFRGIEHQIDFVPGAQIPHRPAYRSNPEETKELQRQVDELLAKGYVREKLSLCAVPILLVPKNDGTWRMCMDCRAVNKITVKYRHPISRLDDMLDELHDACVFTKIDLKSGYHQIWMKEGDEWKTAFKTKCGLYEWLVMPFGLSNAPSTFMRLMNHVLREFLGKFVVVYFDDILIYSKCLDNHILHVRVVLEALRKERLYANLKKCSFCNDKVVFLGFVVSSKGVEVVSEKVKAIQEWPTPKSASEVRSFHGLASFYRQFVKNFSTIAAPLNEVVKKTVAFKWGKEQDDAFNNLKQKLCSAPVLGLPDFS</sequence>
<dbReference type="EMBL" id="JAINDJ010000005">
    <property type="protein sequence ID" value="KAG9447515.1"/>
    <property type="molecule type" value="Genomic_DNA"/>
</dbReference>
<feature type="region of interest" description="Disordered" evidence="2">
    <location>
        <begin position="45"/>
        <end position="69"/>
    </location>
</feature>
<dbReference type="InterPro" id="IPR043502">
    <property type="entry name" value="DNA/RNA_pol_sf"/>
</dbReference>
<keyword evidence="1" id="KW-0863">Zinc-finger</keyword>
<evidence type="ECO:0000259" key="4">
    <source>
        <dbReference type="PROSITE" id="PS50878"/>
    </source>
</evidence>
<keyword evidence="1" id="KW-0862">Zinc</keyword>
<dbReference type="FunFam" id="3.30.70.270:FF:000020">
    <property type="entry name" value="Transposon Tf2-6 polyprotein-like Protein"/>
    <property type="match status" value="1"/>
</dbReference>
<accession>A0AAV7EFA8</accession>
<feature type="region of interest" description="Disordered" evidence="2">
    <location>
        <begin position="367"/>
        <end position="399"/>
    </location>
</feature>
<dbReference type="PANTHER" id="PTHR35046">
    <property type="entry name" value="ZINC KNUCKLE (CCHC-TYPE) FAMILY PROTEIN"/>
    <property type="match status" value="1"/>
</dbReference>
<dbReference type="Proteomes" id="UP000825729">
    <property type="component" value="Unassembled WGS sequence"/>
</dbReference>
<organism evidence="5 6">
    <name type="scientific">Aristolochia fimbriata</name>
    <name type="common">White veined hardy Dutchman's pipe vine</name>
    <dbReference type="NCBI Taxonomy" id="158543"/>
    <lineage>
        <taxon>Eukaryota</taxon>
        <taxon>Viridiplantae</taxon>
        <taxon>Streptophyta</taxon>
        <taxon>Embryophyta</taxon>
        <taxon>Tracheophyta</taxon>
        <taxon>Spermatophyta</taxon>
        <taxon>Magnoliopsida</taxon>
        <taxon>Magnoliidae</taxon>
        <taxon>Piperales</taxon>
        <taxon>Aristolochiaceae</taxon>
        <taxon>Aristolochia</taxon>
    </lineage>
</organism>
<keyword evidence="1" id="KW-0479">Metal-binding</keyword>
<dbReference type="InterPro" id="IPR001878">
    <property type="entry name" value="Znf_CCHC"/>
</dbReference>
<reference evidence="5 6" key="1">
    <citation type="submission" date="2021-07" db="EMBL/GenBank/DDBJ databases">
        <title>The Aristolochia fimbriata genome: insights into angiosperm evolution, floral development and chemical biosynthesis.</title>
        <authorList>
            <person name="Jiao Y."/>
        </authorList>
    </citation>
    <scope>NUCLEOTIDE SEQUENCE [LARGE SCALE GENOMIC DNA]</scope>
    <source>
        <strain evidence="5">IBCAS-2021</strain>
        <tissue evidence="5">Leaf</tissue>
    </source>
</reference>
<comment type="caution">
    <text evidence="5">The sequence shown here is derived from an EMBL/GenBank/DDBJ whole genome shotgun (WGS) entry which is preliminary data.</text>
</comment>
<name>A0AAV7EFA8_ARIFI</name>
<dbReference type="GO" id="GO:0003676">
    <property type="term" value="F:nucleic acid binding"/>
    <property type="evidence" value="ECO:0007669"/>
    <property type="project" value="InterPro"/>
</dbReference>
<proteinExistence type="predicted"/>
<dbReference type="CDD" id="cd01647">
    <property type="entry name" value="RT_LTR"/>
    <property type="match status" value="1"/>
</dbReference>
<dbReference type="InterPro" id="IPR005162">
    <property type="entry name" value="Retrotrans_gag_dom"/>
</dbReference>
<dbReference type="SUPFAM" id="SSF56672">
    <property type="entry name" value="DNA/RNA polymerases"/>
    <property type="match status" value="1"/>
</dbReference>
<evidence type="ECO:0000256" key="2">
    <source>
        <dbReference type="SAM" id="MobiDB-lite"/>
    </source>
</evidence>
<dbReference type="InterPro" id="IPR000477">
    <property type="entry name" value="RT_dom"/>
</dbReference>
<dbReference type="Gene3D" id="4.10.60.10">
    <property type="entry name" value="Zinc finger, CCHC-type"/>
    <property type="match status" value="1"/>
</dbReference>
<evidence type="ECO:0008006" key="7">
    <source>
        <dbReference type="Google" id="ProtNLM"/>
    </source>
</evidence>
<dbReference type="InterPro" id="IPR036875">
    <property type="entry name" value="Znf_CCHC_sf"/>
</dbReference>
<dbReference type="GO" id="GO:0008270">
    <property type="term" value="F:zinc ion binding"/>
    <property type="evidence" value="ECO:0007669"/>
    <property type="project" value="UniProtKB-KW"/>
</dbReference>
<evidence type="ECO:0000259" key="3">
    <source>
        <dbReference type="PROSITE" id="PS50158"/>
    </source>
</evidence>
<dbReference type="Pfam" id="PF00078">
    <property type="entry name" value="RVT_1"/>
    <property type="match status" value="1"/>
</dbReference>
<dbReference type="AlphaFoldDB" id="A0AAV7EFA8"/>
<dbReference type="PANTHER" id="PTHR35046:SF9">
    <property type="entry name" value="RNA-DIRECTED DNA POLYMERASE"/>
    <property type="match status" value="1"/>
</dbReference>